<accession>W1NS93</accession>
<organism evidence="1 2">
    <name type="scientific">Amborella trichopoda</name>
    <dbReference type="NCBI Taxonomy" id="13333"/>
    <lineage>
        <taxon>Eukaryota</taxon>
        <taxon>Viridiplantae</taxon>
        <taxon>Streptophyta</taxon>
        <taxon>Embryophyta</taxon>
        <taxon>Tracheophyta</taxon>
        <taxon>Spermatophyta</taxon>
        <taxon>Magnoliopsida</taxon>
        <taxon>Amborellales</taxon>
        <taxon>Amborellaceae</taxon>
        <taxon>Amborella</taxon>
    </lineage>
</organism>
<protein>
    <submittedName>
        <fullName evidence="1">Uncharacterized protein</fullName>
    </submittedName>
</protein>
<proteinExistence type="predicted"/>
<dbReference type="Gramene" id="ERM98518">
    <property type="protein sequence ID" value="ERM98518"/>
    <property type="gene ID" value="AMTR_s00113p00033740"/>
</dbReference>
<dbReference type="Proteomes" id="UP000017836">
    <property type="component" value="Unassembled WGS sequence"/>
</dbReference>
<name>W1NS93_AMBTC</name>
<gene>
    <name evidence="1" type="ORF">AMTR_s00113p00033740</name>
</gene>
<dbReference type="HOGENOM" id="CLU_2402643_0_0_1"/>
<evidence type="ECO:0000313" key="2">
    <source>
        <dbReference type="Proteomes" id="UP000017836"/>
    </source>
</evidence>
<reference evidence="2" key="1">
    <citation type="journal article" date="2013" name="Science">
        <title>The Amborella genome and the evolution of flowering plants.</title>
        <authorList>
            <consortium name="Amborella Genome Project"/>
        </authorList>
    </citation>
    <scope>NUCLEOTIDE SEQUENCE [LARGE SCALE GENOMIC DNA]</scope>
</reference>
<keyword evidence="2" id="KW-1185">Reference proteome</keyword>
<evidence type="ECO:0000313" key="1">
    <source>
        <dbReference type="EMBL" id="ERM98518.1"/>
    </source>
</evidence>
<sequence>MMRMVRDGAEVKSLVMVEGDGRTGRNKVSEREARGLEMGVACEWTVAMGLATDTGRRKRDGREWEARGSSRLLSGAREAEKGGSLVTVNGIAR</sequence>
<dbReference type="EMBL" id="KI395324">
    <property type="protein sequence ID" value="ERM98518.1"/>
    <property type="molecule type" value="Genomic_DNA"/>
</dbReference>
<dbReference type="AlphaFoldDB" id="W1NS93"/>